<proteinExistence type="predicted"/>
<dbReference type="EMBL" id="JBHLVF010000041">
    <property type="protein sequence ID" value="MFC0395100.1"/>
    <property type="molecule type" value="Genomic_DNA"/>
</dbReference>
<organism evidence="7 8">
    <name type="scientific">Paenibacillus mendelii</name>
    <dbReference type="NCBI Taxonomy" id="206163"/>
    <lineage>
        <taxon>Bacteria</taxon>
        <taxon>Bacillati</taxon>
        <taxon>Bacillota</taxon>
        <taxon>Bacilli</taxon>
        <taxon>Bacillales</taxon>
        <taxon>Paenibacillaceae</taxon>
        <taxon>Paenibacillus</taxon>
    </lineage>
</organism>
<keyword evidence="8" id="KW-1185">Reference proteome</keyword>
<dbReference type="InterPro" id="IPR001123">
    <property type="entry name" value="LeuE-type"/>
</dbReference>
<evidence type="ECO:0000256" key="4">
    <source>
        <dbReference type="ARBA" id="ARBA00022989"/>
    </source>
</evidence>
<evidence type="ECO:0000313" key="7">
    <source>
        <dbReference type="EMBL" id="MFC0395100.1"/>
    </source>
</evidence>
<evidence type="ECO:0000313" key="8">
    <source>
        <dbReference type="Proteomes" id="UP001589818"/>
    </source>
</evidence>
<evidence type="ECO:0000256" key="3">
    <source>
        <dbReference type="ARBA" id="ARBA00022692"/>
    </source>
</evidence>
<evidence type="ECO:0000256" key="5">
    <source>
        <dbReference type="ARBA" id="ARBA00023136"/>
    </source>
</evidence>
<keyword evidence="4 6" id="KW-1133">Transmembrane helix</keyword>
<feature type="transmembrane region" description="Helical" evidence="6">
    <location>
        <begin position="119"/>
        <end position="139"/>
    </location>
</feature>
<reference evidence="7 8" key="1">
    <citation type="submission" date="2024-09" db="EMBL/GenBank/DDBJ databases">
        <authorList>
            <person name="Sun Q."/>
            <person name="Mori K."/>
        </authorList>
    </citation>
    <scope>NUCLEOTIDE SEQUENCE [LARGE SCALE GENOMIC DNA]</scope>
    <source>
        <strain evidence="7 8">CCM 4839</strain>
    </source>
</reference>
<evidence type="ECO:0000256" key="6">
    <source>
        <dbReference type="SAM" id="Phobius"/>
    </source>
</evidence>
<accession>A0ABV6JGN4</accession>
<protein>
    <submittedName>
        <fullName evidence="7">LysE family transporter</fullName>
    </submittedName>
</protein>
<feature type="transmembrane region" description="Helical" evidence="6">
    <location>
        <begin position="6"/>
        <end position="27"/>
    </location>
</feature>
<name>A0ABV6JGN4_9BACL</name>
<feature type="transmembrane region" description="Helical" evidence="6">
    <location>
        <begin position="39"/>
        <end position="62"/>
    </location>
</feature>
<feature type="transmembrane region" description="Helical" evidence="6">
    <location>
        <begin position="145"/>
        <end position="169"/>
    </location>
</feature>
<evidence type="ECO:0000256" key="1">
    <source>
        <dbReference type="ARBA" id="ARBA00004651"/>
    </source>
</evidence>
<sequence>MSVIPFLLYVIVTSITPGPNNIMAMAIANKYGFKRSLNFVYGVATGFLLLMLLCSYFTFSLYSYIPKIKFAMSILGSLYMLYLSFKIMKSALHKNDKDDKDNNDGRWNSFFSGMMLQFINFKVILYGITAISSFIIPFYTSHISLILFSFFLAFVGLAATSCWAVFGALFQKFLFKYEKHFNIFMGILLIYSAISLHL</sequence>
<feature type="transmembrane region" description="Helical" evidence="6">
    <location>
        <begin position="181"/>
        <end position="197"/>
    </location>
</feature>
<dbReference type="Pfam" id="PF01810">
    <property type="entry name" value="LysE"/>
    <property type="match status" value="1"/>
</dbReference>
<keyword evidence="3 6" id="KW-0812">Transmembrane</keyword>
<feature type="transmembrane region" description="Helical" evidence="6">
    <location>
        <begin position="68"/>
        <end position="85"/>
    </location>
</feature>
<evidence type="ECO:0000256" key="2">
    <source>
        <dbReference type="ARBA" id="ARBA00022475"/>
    </source>
</evidence>
<dbReference type="Proteomes" id="UP001589818">
    <property type="component" value="Unassembled WGS sequence"/>
</dbReference>
<keyword evidence="2" id="KW-1003">Cell membrane</keyword>
<dbReference type="PANTHER" id="PTHR30086">
    <property type="entry name" value="ARGININE EXPORTER PROTEIN ARGO"/>
    <property type="match status" value="1"/>
</dbReference>
<dbReference type="RefSeq" id="WP_204816237.1">
    <property type="nucleotide sequence ID" value="NZ_JANHOF010000001.1"/>
</dbReference>
<comment type="caution">
    <text evidence="7">The sequence shown here is derived from an EMBL/GenBank/DDBJ whole genome shotgun (WGS) entry which is preliminary data.</text>
</comment>
<keyword evidence="5 6" id="KW-0472">Membrane</keyword>
<gene>
    <name evidence="7" type="ORF">ACFFJ8_27505</name>
</gene>
<comment type="subcellular location">
    <subcellularLocation>
        <location evidence="1">Cell membrane</location>
        <topology evidence="1">Multi-pass membrane protein</topology>
    </subcellularLocation>
</comment>
<dbReference type="PANTHER" id="PTHR30086:SF20">
    <property type="entry name" value="ARGININE EXPORTER PROTEIN ARGO-RELATED"/>
    <property type="match status" value="1"/>
</dbReference>